<dbReference type="InterPro" id="IPR001109">
    <property type="entry name" value="Hydrogenase_HupF/HypC"/>
</dbReference>
<dbReference type="SUPFAM" id="SSF159127">
    <property type="entry name" value="HupF/HypC-like"/>
    <property type="match status" value="1"/>
</dbReference>
<dbReference type="PANTHER" id="PTHR35177">
    <property type="entry name" value="HYDROGENASE MATURATION FACTOR HYBG"/>
    <property type="match status" value="1"/>
</dbReference>
<evidence type="ECO:0000313" key="2">
    <source>
        <dbReference type="EMBL" id="MFD2247896.1"/>
    </source>
</evidence>
<dbReference type="RefSeq" id="WP_250431125.1">
    <property type="nucleotide sequence ID" value="NZ_JALPRR010000003.1"/>
</dbReference>
<dbReference type="Gene3D" id="2.30.30.140">
    <property type="match status" value="1"/>
</dbReference>
<gene>
    <name evidence="2" type="ORF">ACFSKP_16635</name>
</gene>
<sequence>MCLGIPARLESIDNENDVFFRTGKISFGGISRTVSLAMLSEAKPGDYVLVHAGIALSVISEEEANSVFEYLKETGELDEEAMQQGPPA</sequence>
<dbReference type="Proteomes" id="UP001597374">
    <property type="component" value="Unassembled WGS sequence"/>
</dbReference>
<dbReference type="NCBIfam" id="TIGR00074">
    <property type="entry name" value="hypC_hupF"/>
    <property type="match status" value="1"/>
</dbReference>
<evidence type="ECO:0000313" key="3">
    <source>
        <dbReference type="Proteomes" id="UP001597374"/>
    </source>
</evidence>
<dbReference type="PRINTS" id="PR00445">
    <property type="entry name" value="HUPFHYPC"/>
</dbReference>
<dbReference type="InterPro" id="IPR019812">
    <property type="entry name" value="Hydgase_assmbl_chp_CS"/>
</dbReference>
<reference evidence="3" key="1">
    <citation type="journal article" date="2019" name="Int. J. Syst. Evol. Microbiol.">
        <title>The Global Catalogue of Microorganisms (GCM) 10K type strain sequencing project: providing services to taxonomists for standard genome sequencing and annotation.</title>
        <authorList>
            <consortium name="The Broad Institute Genomics Platform"/>
            <consortium name="The Broad Institute Genome Sequencing Center for Infectious Disease"/>
            <person name="Wu L."/>
            <person name="Ma J."/>
        </authorList>
    </citation>
    <scope>NUCLEOTIDE SEQUENCE [LARGE SCALE GENOMIC DNA]</scope>
    <source>
        <strain evidence="3">CGMCC 4.1782</strain>
    </source>
</reference>
<keyword evidence="3" id="KW-1185">Reference proteome</keyword>
<accession>A0ABW5CZQ6</accession>
<proteinExistence type="inferred from homology"/>
<name>A0ABW5CZQ6_9BACT</name>
<dbReference type="PROSITE" id="PS01097">
    <property type="entry name" value="HUPF_HYPC"/>
    <property type="match status" value="1"/>
</dbReference>
<evidence type="ECO:0000256" key="1">
    <source>
        <dbReference type="ARBA" id="ARBA00006018"/>
    </source>
</evidence>
<dbReference type="Pfam" id="PF01455">
    <property type="entry name" value="HupF_HypC"/>
    <property type="match status" value="1"/>
</dbReference>
<comment type="caution">
    <text evidence="2">The sequence shown here is derived from an EMBL/GenBank/DDBJ whole genome shotgun (WGS) entry which is preliminary data.</text>
</comment>
<comment type="similarity">
    <text evidence="1">Belongs to the HupF/HypC family.</text>
</comment>
<dbReference type="EMBL" id="JBHUIM010000002">
    <property type="protein sequence ID" value="MFD2247896.1"/>
    <property type="molecule type" value="Genomic_DNA"/>
</dbReference>
<protein>
    <submittedName>
        <fullName evidence="2">HypC/HybG/HupF family hydrogenase formation chaperone</fullName>
    </submittedName>
</protein>
<organism evidence="2 3">
    <name type="scientific">Pontibacter ruber</name>
    <dbReference type="NCBI Taxonomy" id="1343895"/>
    <lineage>
        <taxon>Bacteria</taxon>
        <taxon>Pseudomonadati</taxon>
        <taxon>Bacteroidota</taxon>
        <taxon>Cytophagia</taxon>
        <taxon>Cytophagales</taxon>
        <taxon>Hymenobacteraceae</taxon>
        <taxon>Pontibacter</taxon>
    </lineage>
</organism>
<dbReference type="PANTHER" id="PTHR35177:SF2">
    <property type="entry name" value="HYDROGENASE MATURATION FACTOR HYBG"/>
    <property type="match status" value="1"/>
</dbReference>